<feature type="region of interest" description="Disordered" evidence="6">
    <location>
        <begin position="1"/>
        <end position="21"/>
    </location>
</feature>
<sequence>MTSVDDLFRKPGLPSGNLKRKLEIPDAERAYKATKLSTETTVEDVAEEEDDDLEAGPALPPDDEEAEDGDRFFGGGVTKSSAAALDYLDQQQDPHNSNNDDGETYTAEKIDSSWLRRLTTTFEKKVTKNAEQRARYESQPQKFMASEADLDAEVKTWSLLASHPELYPEFAGSESVGLLVGLVGHENTDIAIAALEILAELLDEDVDAEPEQWEVLVGALLEADLVGLMMSNLERLDEGIESDRGGVYHSLAILESLGGQRVIAERIGTEKVLTWLCKRLEKTEKITTQNKQYAAEVLQVLLQSSPLLRRRLAVEIDGVDLLCQLLAMYRKRDPKKDSTEEEYAENVFDALTCTVDEPSGKIKFVEAEGAELALLMLKEGSFSKSRALRLLDHACGGAAGQAVCEKLVEAAGLKTVFGMFGKKVDGTTTEHLLGIFASLLRLLPGESGARIRTVAKFTEKGNEKVSKLLSLRTDYARRVGVVDSDISSEREVLSAEEAEGRADEDLSRRLDAGLYVLQTLDVILAWLVAEDSGVRKLVGEGGHLEAVRESLQEQLDGLDGEIDGEGEVKDMLETLLEVLG</sequence>
<dbReference type="Pfam" id="PF08216">
    <property type="entry name" value="CTNNBL"/>
    <property type="match status" value="1"/>
</dbReference>
<dbReference type="PANTHER" id="PTHR14978">
    <property type="entry name" value="BETA-CATENIN-LIKE PROTEIN 1 NUCLEAR ASSOCIATED PROTEIN"/>
    <property type="match status" value="1"/>
</dbReference>
<comment type="caution">
    <text evidence="8">The sequence shown here is derived from an EMBL/GenBank/DDBJ whole genome shotgun (WGS) entry which is preliminary data.</text>
</comment>
<keyword evidence="5" id="KW-0539">Nucleus</keyword>
<keyword evidence="2" id="KW-0597">Phosphoprotein</keyword>
<feature type="region of interest" description="Disordered" evidence="6">
    <location>
        <begin position="33"/>
        <end position="75"/>
    </location>
</feature>
<evidence type="ECO:0000259" key="7">
    <source>
        <dbReference type="SMART" id="SM01156"/>
    </source>
</evidence>
<evidence type="ECO:0000256" key="6">
    <source>
        <dbReference type="SAM" id="MobiDB-lite"/>
    </source>
</evidence>
<dbReference type="Proteomes" id="UP001310594">
    <property type="component" value="Unassembled WGS sequence"/>
</dbReference>
<dbReference type="PANTHER" id="PTHR14978:SF0">
    <property type="entry name" value="BETA-CATENIN-LIKE PROTEIN 1"/>
    <property type="match status" value="1"/>
</dbReference>
<dbReference type="AlphaFoldDB" id="A0AAN7W2E5"/>
<organism evidence="8 9">
    <name type="scientific">Elasticomyces elasticus</name>
    <dbReference type="NCBI Taxonomy" id="574655"/>
    <lineage>
        <taxon>Eukaryota</taxon>
        <taxon>Fungi</taxon>
        <taxon>Dikarya</taxon>
        <taxon>Ascomycota</taxon>
        <taxon>Pezizomycotina</taxon>
        <taxon>Dothideomycetes</taxon>
        <taxon>Dothideomycetidae</taxon>
        <taxon>Mycosphaerellales</taxon>
        <taxon>Teratosphaeriaceae</taxon>
        <taxon>Elasticomyces</taxon>
    </lineage>
</organism>
<name>A0AAN7W2E5_9PEZI</name>
<feature type="compositionally biased region" description="Acidic residues" evidence="6">
    <location>
        <begin position="41"/>
        <end position="54"/>
    </location>
</feature>
<protein>
    <recommendedName>
        <fullName evidence="7">Beta-catenin-like protein 1 N-terminal domain-containing protein</fullName>
    </recommendedName>
</protein>
<comment type="subcellular location">
    <subcellularLocation>
        <location evidence="1">Nucleus</location>
    </subcellularLocation>
</comment>
<keyword evidence="3" id="KW-0677">Repeat</keyword>
<dbReference type="InterPro" id="IPR039678">
    <property type="entry name" value="CTNNBL1"/>
</dbReference>
<evidence type="ECO:0000256" key="5">
    <source>
        <dbReference type="ARBA" id="ARBA00023242"/>
    </source>
</evidence>
<accession>A0AAN7W2E5</accession>
<evidence type="ECO:0000256" key="2">
    <source>
        <dbReference type="ARBA" id="ARBA00022553"/>
    </source>
</evidence>
<evidence type="ECO:0000256" key="3">
    <source>
        <dbReference type="ARBA" id="ARBA00022737"/>
    </source>
</evidence>
<dbReference type="SUPFAM" id="SSF48371">
    <property type="entry name" value="ARM repeat"/>
    <property type="match status" value="1"/>
</dbReference>
<dbReference type="InterPro" id="IPR011989">
    <property type="entry name" value="ARM-like"/>
</dbReference>
<dbReference type="FunFam" id="1.25.10.10:FF:001136">
    <property type="entry name" value="Beta-catenin-like protein 1"/>
    <property type="match status" value="1"/>
</dbReference>
<dbReference type="InterPro" id="IPR016024">
    <property type="entry name" value="ARM-type_fold"/>
</dbReference>
<evidence type="ECO:0000256" key="1">
    <source>
        <dbReference type="ARBA" id="ARBA00004123"/>
    </source>
</evidence>
<dbReference type="InterPro" id="IPR013180">
    <property type="entry name" value="CTNNBL1_N"/>
</dbReference>
<keyword evidence="4" id="KW-0175">Coiled coil</keyword>
<proteinExistence type="predicted"/>
<dbReference type="GO" id="GO:0005681">
    <property type="term" value="C:spliceosomal complex"/>
    <property type="evidence" value="ECO:0007669"/>
    <property type="project" value="TreeGrafter"/>
</dbReference>
<evidence type="ECO:0000313" key="9">
    <source>
        <dbReference type="Proteomes" id="UP001310594"/>
    </source>
</evidence>
<dbReference type="GO" id="GO:0010467">
    <property type="term" value="P:gene expression"/>
    <property type="evidence" value="ECO:0007669"/>
    <property type="project" value="UniProtKB-ARBA"/>
</dbReference>
<gene>
    <name evidence="8" type="ORF">LTR97_009357</name>
</gene>
<feature type="domain" description="Beta-catenin-like protein 1 N-terminal" evidence="7">
    <location>
        <begin position="80"/>
        <end position="195"/>
    </location>
</feature>
<evidence type="ECO:0000256" key="4">
    <source>
        <dbReference type="ARBA" id="ARBA00023054"/>
    </source>
</evidence>
<dbReference type="EMBL" id="JAVRQU010000015">
    <property type="protein sequence ID" value="KAK5694767.1"/>
    <property type="molecule type" value="Genomic_DNA"/>
</dbReference>
<dbReference type="Gene3D" id="1.25.10.10">
    <property type="entry name" value="Leucine-rich Repeat Variant"/>
    <property type="match status" value="1"/>
</dbReference>
<reference evidence="8" key="1">
    <citation type="submission" date="2023-08" db="EMBL/GenBank/DDBJ databases">
        <title>Black Yeasts Isolated from many extreme environments.</title>
        <authorList>
            <person name="Coleine C."/>
            <person name="Stajich J.E."/>
            <person name="Selbmann L."/>
        </authorList>
    </citation>
    <scope>NUCLEOTIDE SEQUENCE</scope>
    <source>
        <strain evidence="8">CCFEE 5810</strain>
    </source>
</reference>
<dbReference type="SMART" id="SM01156">
    <property type="entry name" value="DUF1716"/>
    <property type="match status" value="1"/>
</dbReference>
<evidence type="ECO:0000313" key="8">
    <source>
        <dbReference type="EMBL" id="KAK5694767.1"/>
    </source>
</evidence>